<evidence type="ECO:0000256" key="1">
    <source>
        <dbReference type="ARBA" id="ARBA00012528"/>
    </source>
</evidence>
<reference evidence="4 5" key="1">
    <citation type="submission" date="2019-03" db="EMBL/GenBank/DDBJ databases">
        <title>Genomic Encyclopedia of Type Strains, Phase IV (KMG-IV): sequencing the most valuable type-strain genomes for metagenomic binning, comparative biology and taxonomic classification.</title>
        <authorList>
            <person name="Goeker M."/>
        </authorList>
    </citation>
    <scope>NUCLEOTIDE SEQUENCE [LARGE SCALE GENOMIC DNA]</scope>
    <source>
        <strain evidence="4 5">DSM 16998</strain>
    </source>
</reference>
<evidence type="ECO:0000259" key="3">
    <source>
        <dbReference type="PROSITE" id="PS50887"/>
    </source>
</evidence>
<dbReference type="PROSITE" id="PS50887">
    <property type="entry name" value="GGDEF"/>
    <property type="match status" value="1"/>
</dbReference>
<gene>
    <name evidence="4" type="ORF">DES47_11752</name>
</gene>
<comment type="caution">
    <text evidence="4">The sequence shown here is derived from an EMBL/GenBank/DDBJ whole genome shotgun (WGS) entry which is preliminary data.</text>
</comment>
<dbReference type="InterPro" id="IPR011990">
    <property type="entry name" value="TPR-like_helical_dom_sf"/>
</dbReference>
<dbReference type="Gene3D" id="3.30.70.270">
    <property type="match status" value="1"/>
</dbReference>
<dbReference type="GO" id="GO:0005886">
    <property type="term" value="C:plasma membrane"/>
    <property type="evidence" value="ECO:0007669"/>
    <property type="project" value="TreeGrafter"/>
</dbReference>
<evidence type="ECO:0000313" key="5">
    <source>
        <dbReference type="Proteomes" id="UP000295361"/>
    </source>
</evidence>
<proteinExistence type="predicted"/>
<sequence>MIILVRGLEIADTSGPAAAQNSGSALKADAVNTAVDSSDKEANQVLLQQANEHADAGHAQAAMSCARELLARAEQAQDLAMCAEAMLCLACCELRLLGKFAKAVDLAQRAALLFQRAQHVNGEGRALATQAIAASRLGYYEVAVDSALLAVKVSAAEQPSRDQVMAYHALGIAMYSGKCFVEASNAYQQAIYLAERCEPPLNAFELHTDLASTESVRYMVERNGGGARLSLDMLEVQINRCHQLLAAASSGNPIATASHTNNLLILALAHTHLLTWRLRFREAAEALQHFKRMQESLQRPWMKAAVHWAQAELAMVKGQLGEAQHWARQTVAVAAEHEHEGLLAVGYQLLSYACELAGDTLGALSALRQLALREQLARAHSLKGRVDLIDRQVELRRQTQQLQRLESDTRLYQRLAMEDGLTGLANRRQFESSLAEWLNMLPTPGASLCLAMIDVNRFKQINDSFSHHVGDEVLRRIAGLLRKHTREPDLPARLAGDEFVIVLRGADELACRQVCARLQQAVRLHDWSALAAGLQVSISVGLAVASIGDTVEALMLRSDEKMYADKRASA</sequence>
<organism evidence="4 5">
    <name type="scientific">Roseateles toxinivorans</name>
    <dbReference type="NCBI Taxonomy" id="270368"/>
    <lineage>
        <taxon>Bacteria</taxon>
        <taxon>Pseudomonadati</taxon>
        <taxon>Pseudomonadota</taxon>
        <taxon>Betaproteobacteria</taxon>
        <taxon>Burkholderiales</taxon>
        <taxon>Sphaerotilaceae</taxon>
        <taxon>Roseateles</taxon>
    </lineage>
</organism>
<dbReference type="NCBIfam" id="TIGR00254">
    <property type="entry name" value="GGDEF"/>
    <property type="match status" value="1"/>
</dbReference>
<keyword evidence="5" id="KW-1185">Reference proteome</keyword>
<dbReference type="SUPFAM" id="SSF48452">
    <property type="entry name" value="TPR-like"/>
    <property type="match status" value="1"/>
</dbReference>
<dbReference type="AlphaFoldDB" id="A0A4R6QD10"/>
<dbReference type="EMBL" id="SNXS01000017">
    <property type="protein sequence ID" value="TDP59733.1"/>
    <property type="molecule type" value="Genomic_DNA"/>
</dbReference>
<dbReference type="CDD" id="cd01949">
    <property type="entry name" value="GGDEF"/>
    <property type="match status" value="1"/>
</dbReference>
<evidence type="ECO:0000256" key="2">
    <source>
        <dbReference type="SAM" id="Coils"/>
    </source>
</evidence>
<dbReference type="InterPro" id="IPR029787">
    <property type="entry name" value="Nucleotide_cyclase"/>
</dbReference>
<keyword evidence="2" id="KW-0175">Coiled coil</keyword>
<dbReference type="PANTHER" id="PTHR45138:SF24">
    <property type="entry name" value="DIGUANYLATE CYCLASE DGCC-RELATED"/>
    <property type="match status" value="1"/>
</dbReference>
<feature type="domain" description="GGDEF" evidence="3">
    <location>
        <begin position="446"/>
        <end position="570"/>
    </location>
</feature>
<accession>A0A4R6QD10</accession>
<dbReference type="GO" id="GO:1902201">
    <property type="term" value="P:negative regulation of bacterial-type flagellum-dependent cell motility"/>
    <property type="evidence" value="ECO:0007669"/>
    <property type="project" value="TreeGrafter"/>
</dbReference>
<dbReference type="Gene3D" id="1.25.40.10">
    <property type="entry name" value="Tetratricopeptide repeat domain"/>
    <property type="match status" value="1"/>
</dbReference>
<protein>
    <recommendedName>
        <fullName evidence="1">diguanylate cyclase</fullName>
        <ecNumber evidence="1">2.7.7.65</ecNumber>
    </recommendedName>
</protein>
<dbReference type="InterPro" id="IPR000160">
    <property type="entry name" value="GGDEF_dom"/>
</dbReference>
<dbReference type="GO" id="GO:0043709">
    <property type="term" value="P:cell adhesion involved in single-species biofilm formation"/>
    <property type="evidence" value="ECO:0007669"/>
    <property type="project" value="TreeGrafter"/>
</dbReference>
<name>A0A4R6QD10_9BURK</name>
<dbReference type="EC" id="2.7.7.65" evidence="1"/>
<dbReference type="InParanoid" id="A0A4R6QD10"/>
<dbReference type="PANTHER" id="PTHR45138">
    <property type="entry name" value="REGULATORY COMPONENTS OF SENSORY TRANSDUCTION SYSTEM"/>
    <property type="match status" value="1"/>
</dbReference>
<evidence type="ECO:0000313" key="4">
    <source>
        <dbReference type="EMBL" id="TDP59733.1"/>
    </source>
</evidence>
<dbReference type="GO" id="GO:0052621">
    <property type="term" value="F:diguanylate cyclase activity"/>
    <property type="evidence" value="ECO:0007669"/>
    <property type="project" value="UniProtKB-EC"/>
</dbReference>
<feature type="coiled-coil region" evidence="2">
    <location>
        <begin position="388"/>
        <end position="415"/>
    </location>
</feature>
<dbReference type="Proteomes" id="UP000295361">
    <property type="component" value="Unassembled WGS sequence"/>
</dbReference>
<dbReference type="InterPro" id="IPR043128">
    <property type="entry name" value="Rev_trsase/Diguanyl_cyclase"/>
</dbReference>
<dbReference type="Pfam" id="PF00990">
    <property type="entry name" value="GGDEF"/>
    <property type="match status" value="1"/>
</dbReference>
<dbReference type="SMART" id="SM00267">
    <property type="entry name" value="GGDEF"/>
    <property type="match status" value="1"/>
</dbReference>
<dbReference type="InterPro" id="IPR050469">
    <property type="entry name" value="Diguanylate_Cyclase"/>
</dbReference>
<dbReference type="SUPFAM" id="SSF55073">
    <property type="entry name" value="Nucleotide cyclase"/>
    <property type="match status" value="1"/>
</dbReference>